<dbReference type="Gene3D" id="1.10.287.130">
    <property type="match status" value="1"/>
</dbReference>
<dbReference type="SMART" id="SM00388">
    <property type="entry name" value="HisKA"/>
    <property type="match status" value="1"/>
</dbReference>
<feature type="domain" description="Response regulatory" evidence="6">
    <location>
        <begin position="8"/>
        <end position="124"/>
    </location>
</feature>
<dbReference type="InterPro" id="IPR003594">
    <property type="entry name" value="HATPase_dom"/>
</dbReference>
<feature type="domain" description="Histidine kinase" evidence="5">
    <location>
        <begin position="266"/>
        <end position="487"/>
    </location>
</feature>
<dbReference type="PROSITE" id="PS50110">
    <property type="entry name" value="RESPONSE_REGULATORY"/>
    <property type="match status" value="1"/>
</dbReference>
<name>A0ABT7VS95_9GAMM</name>
<dbReference type="SMART" id="SM00387">
    <property type="entry name" value="HATPase_c"/>
    <property type="match status" value="1"/>
</dbReference>
<evidence type="ECO:0000256" key="1">
    <source>
        <dbReference type="ARBA" id="ARBA00000085"/>
    </source>
</evidence>
<dbReference type="SUPFAM" id="SSF55874">
    <property type="entry name" value="ATPase domain of HSP90 chaperone/DNA topoisomerase II/histidine kinase"/>
    <property type="match status" value="1"/>
</dbReference>
<dbReference type="Pfam" id="PF02518">
    <property type="entry name" value="HATPase_c"/>
    <property type="match status" value="1"/>
</dbReference>
<comment type="caution">
    <text evidence="7">The sequence shown here is derived from an EMBL/GenBank/DDBJ whole genome shotgun (WGS) entry which is preliminary data.</text>
</comment>
<dbReference type="InterPro" id="IPR001789">
    <property type="entry name" value="Sig_transdc_resp-reg_receiver"/>
</dbReference>
<dbReference type="Proteomes" id="UP001171945">
    <property type="component" value="Unassembled WGS sequence"/>
</dbReference>
<dbReference type="EC" id="2.7.13.3" evidence="2"/>
<keyword evidence="3 4" id="KW-0597">Phosphoprotein</keyword>
<dbReference type="SUPFAM" id="SSF47384">
    <property type="entry name" value="Homodimeric domain of signal transducing histidine kinase"/>
    <property type="match status" value="1"/>
</dbReference>
<gene>
    <name evidence="7" type="ORF">QUF54_04215</name>
</gene>
<keyword evidence="8" id="KW-1185">Reference proteome</keyword>
<evidence type="ECO:0000259" key="6">
    <source>
        <dbReference type="PROSITE" id="PS50110"/>
    </source>
</evidence>
<evidence type="ECO:0000313" key="7">
    <source>
        <dbReference type="EMBL" id="MDM8562539.1"/>
    </source>
</evidence>
<dbReference type="Pfam" id="PF00072">
    <property type="entry name" value="Response_reg"/>
    <property type="match status" value="1"/>
</dbReference>
<evidence type="ECO:0000256" key="4">
    <source>
        <dbReference type="PROSITE-ProRule" id="PRU00169"/>
    </source>
</evidence>
<dbReference type="SUPFAM" id="SSF52172">
    <property type="entry name" value="CheY-like"/>
    <property type="match status" value="1"/>
</dbReference>
<dbReference type="Pfam" id="PF00512">
    <property type="entry name" value="HisKA"/>
    <property type="match status" value="1"/>
</dbReference>
<comment type="catalytic activity">
    <reaction evidence="1">
        <text>ATP + protein L-histidine = ADP + protein N-phospho-L-histidine.</text>
        <dbReference type="EC" id="2.7.13.3"/>
    </reaction>
</comment>
<protein>
    <recommendedName>
        <fullName evidence="2">histidine kinase</fullName>
        <ecNumber evidence="2">2.7.13.3</ecNumber>
    </recommendedName>
</protein>
<dbReference type="PANTHER" id="PTHR43547:SF2">
    <property type="entry name" value="HYBRID SIGNAL TRANSDUCTION HISTIDINE KINASE C"/>
    <property type="match status" value="1"/>
</dbReference>
<dbReference type="InterPro" id="IPR003661">
    <property type="entry name" value="HisK_dim/P_dom"/>
</dbReference>
<sequence>MMMKPTSTVLIVDDQPSMRDVLKRLLRNQGYELAFATNGQEALTKAAELIPDVILLDVMMPIMDGFEVCRRLRADSTLAQVPIIMVTSLKDRDSRLRGIKAGADDFVSKPYDIFELRARIETISKLNRYRRLLTEQAKFEWVIDNSDEAYLILKNNNQIVYANSKARLYLSLPTNKDEPINETFLEVVAKQYHQMYDSQSSPLPIDLTQTKLPRYLVRPDTETAQAFWLRVDVMEMSSESDEKLLNLRNITNTILANRQRWTLQSQISHKLRTPLTIIRTSQYVLENFADLTKEEIKRWLERIDTGGVRLQTEIEEILEYVNLSTITQTTLVPCNASDLLLNITTIKDRLNIESVHVSQQEIENPNKTFIRLSCWAIEVILTEIFSNAKKFHPKGTPILELSVVMLSSDVIRLRISDDGLTLSPEQLEKMWMPYYQGEKYFTGEKEGMGVGLSMVASLIWEVGGTCHAYNRTEKKGVIIELTLPLVK</sequence>
<dbReference type="Gene3D" id="3.40.50.2300">
    <property type="match status" value="1"/>
</dbReference>
<dbReference type="PANTHER" id="PTHR43547">
    <property type="entry name" value="TWO-COMPONENT HISTIDINE KINASE"/>
    <property type="match status" value="1"/>
</dbReference>
<dbReference type="Gene3D" id="3.30.565.10">
    <property type="entry name" value="Histidine kinase-like ATPase, C-terminal domain"/>
    <property type="match status" value="1"/>
</dbReference>
<evidence type="ECO:0000256" key="2">
    <source>
        <dbReference type="ARBA" id="ARBA00012438"/>
    </source>
</evidence>
<organism evidence="7 8">
    <name type="scientific">Candidatus Marithioploca araucensis</name>
    <dbReference type="NCBI Taxonomy" id="70273"/>
    <lineage>
        <taxon>Bacteria</taxon>
        <taxon>Pseudomonadati</taxon>
        <taxon>Pseudomonadota</taxon>
        <taxon>Gammaproteobacteria</taxon>
        <taxon>Thiotrichales</taxon>
        <taxon>Thiotrichaceae</taxon>
        <taxon>Candidatus Marithioploca</taxon>
    </lineage>
</organism>
<evidence type="ECO:0000256" key="3">
    <source>
        <dbReference type="ARBA" id="ARBA00022553"/>
    </source>
</evidence>
<feature type="modified residue" description="4-aspartylphosphate" evidence="4">
    <location>
        <position position="57"/>
    </location>
</feature>
<reference evidence="7" key="1">
    <citation type="submission" date="2023-06" db="EMBL/GenBank/DDBJ databases">
        <title>Uncultivated large filamentous bacteria from sulfidic sediments reveal new species and different genomic features in energy metabolism and defense.</title>
        <authorList>
            <person name="Fonseca A."/>
        </authorList>
    </citation>
    <scope>NUCLEOTIDE SEQUENCE</scope>
    <source>
        <strain evidence="7">HSG4</strain>
    </source>
</reference>
<evidence type="ECO:0000313" key="8">
    <source>
        <dbReference type="Proteomes" id="UP001171945"/>
    </source>
</evidence>
<dbReference type="CDD" id="cd17538">
    <property type="entry name" value="REC_D1_PleD-like"/>
    <property type="match status" value="1"/>
</dbReference>
<dbReference type="CDD" id="cd00082">
    <property type="entry name" value="HisKA"/>
    <property type="match status" value="1"/>
</dbReference>
<dbReference type="InterPro" id="IPR011006">
    <property type="entry name" value="CheY-like_superfamily"/>
</dbReference>
<proteinExistence type="predicted"/>
<dbReference type="InterPro" id="IPR036890">
    <property type="entry name" value="HATPase_C_sf"/>
</dbReference>
<evidence type="ECO:0000259" key="5">
    <source>
        <dbReference type="PROSITE" id="PS50109"/>
    </source>
</evidence>
<dbReference type="InterPro" id="IPR005467">
    <property type="entry name" value="His_kinase_dom"/>
</dbReference>
<dbReference type="InterPro" id="IPR036097">
    <property type="entry name" value="HisK_dim/P_sf"/>
</dbReference>
<dbReference type="EMBL" id="JAUCGM010000191">
    <property type="protein sequence ID" value="MDM8562539.1"/>
    <property type="molecule type" value="Genomic_DNA"/>
</dbReference>
<dbReference type="PRINTS" id="PR00344">
    <property type="entry name" value="BCTRLSENSOR"/>
</dbReference>
<dbReference type="InterPro" id="IPR004358">
    <property type="entry name" value="Sig_transdc_His_kin-like_C"/>
</dbReference>
<dbReference type="SMART" id="SM00448">
    <property type="entry name" value="REC"/>
    <property type="match status" value="1"/>
</dbReference>
<dbReference type="PROSITE" id="PS50109">
    <property type="entry name" value="HIS_KIN"/>
    <property type="match status" value="1"/>
</dbReference>
<accession>A0ABT7VS95</accession>